<proteinExistence type="predicted"/>
<dbReference type="SUPFAM" id="SSF48452">
    <property type="entry name" value="TPR-like"/>
    <property type="match status" value="1"/>
</dbReference>
<keyword evidence="2" id="KW-1185">Reference proteome</keyword>
<dbReference type="InterPro" id="IPR011990">
    <property type="entry name" value="TPR-like_helical_dom_sf"/>
</dbReference>
<dbReference type="Gene3D" id="1.25.40.10">
    <property type="entry name" value="Tetratricopeptide repeat domain"/>
    <property type="match status" value="1"/>
</dbReference>
<evidence type="ECO:0000313" key="1">
    <source>
        <dbReference type="EMBL" id="KPI83295.1"/>
    </source>
</evidence>
<dbReference type="Proteomes" id="UP000038009">
    <property type="component" value="Unassembled WGS sequence"/>
</dbReference>
<name>A0A0N1IGW5_LEPSE</name>
<dbReference type="AlphaFoldDB" id="A0A0N1IGW5"/>
<evidence type="ECO:0000313" key="2">
    <source>
        <dbReference type="Proteomes" id="UP000038009"/>
    </source>
</evidence>
<dbReference type="EMBL" id="LJSK01000401">
    <property type="protein sequence ID" value="KPI83295.1"/>
    <property type="molecule type" value="Genomic_DNA"/>
</dbReference>
<sequence>MLRKHYVALSYQRGSWAPGSKHQKHMSMNPTMYLYRFPGPKGPGPYVMKYWWTLGCFPTGIERPFRLDEFLSTYQQQHVPAEVEDWLNCFLKNPLEELKGATSELLYQLEAVSSREKTRGYHYIESSVASFAAPLAKFEKQLNVRIPPLAVRASMGSSMLRERLKDDLYEYNESLSECGSTPHRRLARTAFNEPLAIGPGEEQNKNMEGRDGEVSAPLGQAVGSYISPDTHTAPDERKLLRLLTTLSEGCVLKEDYESAFSILATSLNFSHDDSTDSLVHANVSAAALLNGQFKEAEFHGRQAALLEPQLETSRKTGGRGYALWATATAFQDDFKRAARIAEKGIELFPGNIALQMLHEKLAKLQNEDALPSLKGLVIRSKAQQSRGLLHGSGLAFDNEFDWIVFKNKLYPSKMNPSTNEMGSVFRRVGDLGGHISTSRATEIL</sequence>
<organism evidence="1 2">
    <name type="scientific">Leptomonas seymouri</name>
    <dbReference type="NCBI Taxonomy" id="5684"/>
    <lineage>
        <taxon>Eukaryota</taxon>
        <taxon>Discoba</taxon>
        <taxon>Euglenozoa</taxon>
        <taxon>Kinetoplastea</taxon>
        <taxon>Metakinetoplastina</taxon>
        <taxon>Trypanosomatida</taxon>
        <taxon>Trypanosomatidae</taxon>
        <taxon>Leishmaniinae</taxon>
        <taxon>Leptomonas</taxon>
    </lineage>
</organism>
<dbReference type="VEuPathDB" id="TriTrypDB:Lsey_0401_0050"/>
<protein>
    <submittedName>
        <fullName evidence="1">Uncharacterized protein</fullName>
    </submittedName>
</protein>
<reference evidence="1 2" key="1">
    <citation type="journal article" date="2015" name="PLoS Pathog.">
        <title>Leptomonas seymouri: Adaptations to the Dixenous Life Cycle Analyzed by Genome Sequencing, Transcriptome Profiling and Co-infection with Leishmania donovani.</title>
        <authorList>
            <person name="Kraeva N."/>
            <person name="Butenko A."/>
            <person name="Hlavacova J."/>
            <person name="Kostygov A."/>
            <person name="Myskova J."/>
            <person name="Grybchuk D."/>
            <person name="Lestinova T."/>
            <person name="Votypka J."/>
            <person name="Volf P."/>
            <person name="Opperdoes F."/>
            <person name="Flegontov P."/>
            <person name="Lukes J."/>
            <person name="Yurchenko V."/>
        </authorList>
    </citation>
    <scope>NUCLEOTIDE SEQUENCE [LARGE SCALE GENOMIC DNA]</scope>
    <source>
        <strain evidence="1 2">ATCC 30220</strain>
    </source>
</reference>
<dbReference type="OMA" id="CVLKEDY"/>
<accession>A0A0N1IGW5</accession>
<comment type="caution">
    <text evidence="1">The sequence shown here is derived from an EMBL/GenBank/DDBJ whole genome shotgun (WGS) entry which is preliminary data.</text>
</comment>
<gene>
    <name evidence="1" type="ORF">ABL78_7676</name>
</gene>
<dbReference type="OrthoDB" id="275798at2759"/>